<keyword evidence="2" id="KW-0812">Transmembrane</keyword>
<feature type="transmembrane region" description="Helical" evidence="2">
    <location>
        <begin position="42"/>
        <end position="61"/>
    </location>
</feature>
<sequence length="216" mass="23289">MSRAPRPPRVVAELGRPETPQETADRKAANSRKYRSSKTVNNLIYSLLATLAVVVLMVLIVPRSDTPLDRTVDLNQVATQAQVGVDQKLVNPELPQGWRANAATWSSGGSDKIPSWYIGLLTPSNQFIGVTQAMDANPTWLAAQLKNQAASDTVTIDGVTWDVYRNTAPAKDRGNFDYALATESGTSTYVLIGTASDAEFSDLATLLAPQIQSNGN</sequence>
<keyword evidence="2" id="KW-0472">Membrane</keyword>
<organism evidence="3 4">
    <name type="scientific">Leifsonia kafniensis</name>
    <dbReference type="NCBI Taxonomy" id="475957"/>
    <lineage>
        <taxon>Bacteria</taxon>
        <taxon>Bacillati</taxon>
        <taxon>Actinomycetota</taxon>
        <taxon>Actinomycetes</taxon>
        <taxon>Micrococcales</taxon>
        <taxon>Microbacteriaceae</taxon>
        <taxon>Leifsonia</taxon>
    </lineage>
</organism>
<evidence type="ECO:0008006" key="5">
    <source>
        <dbReference type="Google" id="ProtNLM"/>
    </source>
</evidence>
<comment type="caution">
    <text evidence="3">The sequence shown here is derived from an EMBL/GenBank/DDBJ whole genome shotgun (WGS) entry which is preliminary data.</text>
</comment>
<evidence type="ECO:0000256" key="1">
    <source>
        <dbReference type="SAM" id="MobiDB-lite"/>
    </source>
</evidence>
<reference evidence="4" key="1">
    <citation type="journal article" date="2019" name="Int. J. Syst. Evol. Microbiol.">
        <title>The Global Catalogue of Microorganisms (GCM) 10K type strain sequencing project: providing services to taxonomists for standard genome sequencing and annotation.</title>
        <authorList>
            <consortium name="The Broad Institute Genomics Platform"/>
            <consortium name="The Broad Institute Genome Sequencing Center for Infectious Disease"/>
            <person name="Wu L."/>
            <person name="Ma J."/>
        </authorList>
    </citation>
    <scope>NUCLEOTIDE SEQUENCE [LARGE SCALE GENOMIC DNA]</scope>
    <source>
        <strain evidence="4">JCM 17021</strain>
    </source>
</reference>
<evidence type="ECO:0000313" key="3">
    <source>
        <dbReference type="EMBL" id="GAA3873250.1"/>
    </source>
</evidence>
<keyword evidence="4" id="KW-1185">Reference proteome</keyword>
<gene>
    <name evidence="3" type="ORF">GCM10022381_15290</name>
</gene>
<dbReference type="Proteomes" id="UP001501803">
    <property type="component" value="Unassembled WGS sequence"/>
</dbReference>
<dbReference type="EMBL" id="BAABCN010000002">
    <property type="protein sequence ID" value="GAA3873250.1"/>
    <property type="molecule type" value="Genomic_DNA"/>
</dbReference>
<evidence type="ECO:0000313" key="4">
    <source>
        <dbReference type="Proteomes" id="UP001501803"/>
    </source>
</evidence>
<dbReference type="Pfam" id="PF14030">
    <property type="entry name" value="DUF4245"/>
    <property type="match status" value="1"/>
</dbReference>
<protein>
    <recommendedName>
        <fullName evidence="5">DUF4245 domain-containing protein</fullName>
    </recommendedName>
</protein>
<name>A0ABP7KEG2_9MICO</name>
<keyword evidence="2" id="KW-1133">Transmembrane helix</keyword>
<feature type="region of interest" description="Disordered" evidence="1">
    <location>
        <begin position="1"/>
        <end position="33"/>
    </location>
</feature>
<evidence type="ECO:0000256" key="2">
    <source>
        <dbReference type="SAM" id="Phobius"/>
    </source>
</evidence>
<dbReference type="RefSeq" id="WP_345064188.1">
    <property type="nucleotide sequence ID" value="NZ_BAABCN010000002.1"/>
</dbReference>
<accession>A0ABP7KEG2</accession>
<proteinExistence type="predicted"/>
<dbReference type="InterPro" id="IPR025339">
    <property type="entry name" value="DUF4245"/>
</dbReference>